<dbReference type="RefSeq" id="WP_377007938.1">
    <property type="nucleotide sequence ID" value="NZ_JBHSLV010000019.1"/>
</dbReference>
<dbReference type="EMBL" id="JBHSLV010000019">
    <property type="protein sequence ID" value="MFC5393032.1"/>
    <property type="molecule type" value="Genomic_DNA"/>
</dbReference>
<dbReference type="InterPro" id="IPR014926">
    <property type="entry name" value="Phage_D3112_Orf24"/>
</dbReference>
<gene>
    <name evidence="1" type="ORF">ACFPPC_10350</name>
</gene>
<comment type="caution">
    <text evidence="1">The sequence shown here is derived from an EMBL/GenBank/DDBJ whole genome shotgun (WGS) entry which is preliminary data.</text>
</comment>
<evidence type="ECO:0000313" key="2">
    <source>
        <dbReference type="Proteomes" id="UP001596104"/>
    </source>
</evidence>
<evidence type="ECO:0000313" key="1">
    <source>
        <dbReference type="EMBL" id="MFC5393032.1"/>
    </source>
</evidence>
<organism evidence="1 2">
    <name type="scientific">Bosea vestrisii</name>
    <dbReference type="NCBI Taxonomy" id="151416"/>
    <lineage>
        <taxon>Bacteria</taxon>
        <taxon>Pseudomonadati</taxon>
        <taxon>Pseudomonadota</taxon>
        <taxon>Alphaproteobacteria</taxon>
        <taxon>Hyphomicrobiales</taxon>
        <taxon>Boseaceae</taxon>
        <taxon>Bosea</taxon>
    </lineage>
</organism>
<proteinExistence type="predicted"/>
<sequence>MAHDDKTRREARKLFVVQRQSVPTIAIALTVSEATVRRWKADAKVKGDDWDIGRAANTIAGEGMEVLVSTVIEDFVILYQATIEAVKGDQGIAPADRVKLMASLADAFHKTISAAGRVSPKISELGVAMDVLKRLADFTRQHHPDRAGLLLEILEPFGTHLSEVYGS</sequence>
<name>A0ABW0H9I1_9HYPH</name>
<accession>A0ABW0H9I1</accession>
<protein>
    <submittedName>
        <fullName evidence="1">DUF1804 family protein</fullName>
    </submittedName>
</protein>
<reference evidence="2" key="1">
    <citation type="journal article" date="2019" name="Int. J. Syst. Evol. Microbiol.">
        <title>The Global Catalogue of Microorganisms (GCM) 10K type strain sequencing project: providing services to taxonomists for standard genome sequencing and annotation.</title>
        <authorList>
            <consortium name="The Broad Institute Genomics Platform"/>
            <consortium name="The Broad Institute Genome Sequencing Center for Infectious Disease"/>
            <person name="Wu L."/>
            <person name="Ma J."/>
        </authorList>
    </citation>
    <scope>NUCLEOTIDE SEQUENCE [LARGE SCALE GENOMIC DNA]</scope>
    <source>
        <strain evidence="2">CGMCC 1.16326</strain>
    </source>
</reference>
<keyword evidence="2" id="KW-1185">Reference proteome</keyword>
<dbReference type="Proteomes" id="UP001596104">
    <property type="component" value="Unassembled WGS sequence"/>
</dbReference>
<dbReference type="Pfam" id="PF08822">
    <property type="entry name" value="DUF1804"/>
    <property type="match status" value="1"/>
</dbReference>